<dbReference type="STRING" id="758803.SAMN05421803_102352"/>
<dbReference type="Proteomes" id="UP000184452">
    <property type="component" value="Unassembled WGS sequence"/>
</dbReference>
<dbReference type="Gene3D" id="3.40.50.1820">
    <property type="entry name" value="alpha/beta hydrolase"/>
    <property type="match status" value="1"/>
</dbReference>
<reference evidence="2 3" key="1">
    <citation type="submission" date="2016-11" db="EMBL/GenBank/DDBJ databases">
        <authorList>
            <person name="Jaros S."/>
            <person name="Januszkiewicz K."/>
            <person name="Wedrychowicz H."/>
        </authorList>
    </citation>
    <scope>NUCLEOTIDE SEQUENCE [LARGE SCALE GENOMIC DNA]</scope>
    <source>
        <strain evidence="2 3">CGMCC 4.5723</strain>
    </source>
</reference>
<protein>
    <submittedName>
        <fullName evidence="2">Lysophospholipase, alpha-beta hydrolase superfamily</fullName>
    </submittedName>
</protein>
<dbReference type="RefSeq" id="WP_073376220.1">
    <property type="nucleotide sequence ID" value="NZ_FQZK01000002.1"/>
</dbReference>
<keyword evidence="3" id="KW-1185">Reference proteome</keyword>
<organism evidence="2 3">
    <name type="scientific">Nocardiopsis flavescens</name>
    <dbReference type="NCBI Taxonomy" id="758803"/>
    <lineage>
        <taxon>Bacteria</taxon>
        <taxon>Bacillati</taxon>
        <taxon>Actinomycetota</taxon>
        <taxon>Actinomycetes</taxon>
        <taxon>Streptosporangiales</taxon>
        <taxon>Nocardiopsidaceae</taxon>
        <taxon>Nocardiopsis</taxon>
    </lineage>
</organism>
<gene>
    <name evidence="2" type="ORF">SAMN05421803_102352</name>
</gene>
<dbReference type="SUPFAM" id="SSF53474">
    <property type="entry name" value="alpha/beta-Hydrolases"/>
    <property type="match status" value="1"/>
</dbReference>
<name>A0A1M6ENX7_9ACTN</name>
<keyword evidence="2" id="KW-0378">Hydrolase</keyword>
<dbReference type="InterPro" id="IPR029058">
    <property type="entry name" value="AB_hydrolase_fold"/>
</dbReference>
<dbReference type="AlphaFoldDB" id="A0A1M6ENX7"/>
<evidence type="ECO:0000259" key="1">
    <source>
        <dbReference type="Pfam" id="PF12697"/>
    </source>
</evidence>
<feature type="domain" description="AB hydrolase-1" evidence="1">
    <location>
        <begin position="76"/>
        <end position="286"/>
    </location>
</feature>
<dbReference type="InterPro" id="IPR000073">
    <property type="entry name" value="AB_hydrolase_1"/>
</dbReference>
<evidence type="ECO:0000313" key="3">
    <source>
        <dbReference type="Proteomes" id="UP000184452"/>
    </source>
</evidence>
<accession>A0A1M6ENX7</accession>
<dbReference type="EMBL" id="FQZK01000002">
    <property type="protein sequence ID" value="SHI87109.1"/>
    <property type="molecule type" value="Genomic_DNA"/>
</dbReference>
<dbReference type="GO" id="GO:0016787">
    <property type="term" value="F:hydrolase activity"/>
    <property type="evidence" value="ECO:0007669"/>
    <property type="project" value="UniProtKB-KW"/>
</dbReference>
<sequence>MSALSAPPVLPARPVHRSAAGEIAVRAWCAAALEREPLLRSSRVSAAGRATGVHVLPGGPGTPVLLLSGELLGTANLVAAARVLGGDRRVLSADLPGLPGTSDAARVPRPGALGAWLDDLLPRVSDTPVIVLGHGTGALAALTAAPSPLVAALVLVGPAGLAAPVPDLGRTRASWAWRLSPGARNAARLLDSLGVPPERAGHHPLAVWTALVGRHCRAEPVSGLLRGEEFRDWSGTPVAVAAGEHDRVFTPALLSGPARRLLGTGVRVLPGAGHLALHDAPGAVRDLLREVDPRR</sequence>
<proteinExistence type="predicted"/>
<evidence type="ECO:0000313" key="2">
    <source>
        <dbReference type="EMBL" id="SHI87109.1"/>
    </source>
</evidence>
<dbReference type="Pfam" id="PF12697">
    <property type="entry name" value="Abhydrolase_6"/>
    <property type="match status" value="1"/>
</dbReference>
<dbReference type="OrthoDB" id="5513277at2"/>